<feature type="region of interest" description="Disordered" evidence="1">
    <location>
        <begin position="246"/>
        <end position="305"/>
    </location>
</feature>
<dbReference type="AlphaFoldDB" id="A0A7S4MSE9"/>
<sequence length="705" mass="72153">MLLTSRSCLLRPLSIETLLTKVTMAEETAPVQPQTVPVVAPELVPQVVSGPAPLGQLASATPAPGPLPPMTLPLAVPPPPPAPVPLAASVVPPVASPPPVPGLSASKSLATGSSCAGSVHPTCFPPLEEFAEDIELKLGRANGNIYHRREGIESVHDGQIMVRLKKKRFIVIDYGIIPTAMDIAAASVYPQVSCPAGAGKQKCVTAECPKRGVPILLYDSDPSEPASLYLRSGLCFTCQRILNEKRRTQRKRKSDSVAPTSGAEDHHHHMNHGAQGMHLHPHTLPHGGGHGLTPLPAAGNDQSRFHHMDPATAAAAKRFRLNGDIVDLSPDAIIINGPLDGTKQHGPGYGFSEIGADLMFIVAEASRVTERLVGSTVLSQDNGSVDNETLQQTHSGQAPLQHTPEVPVQPGGESAVDSQSDVVAVAAAAAAAAAVGVGDSGVVESAVTAAALAARSSPSQPQTLPPSKEEIPALYEKAFLSLSRAIYLLSQWKASRDAHDAEESARKAALDVPHIPLSSVSDHGGLIVNADAVVAAAAAAVASASAAASAAAPPPPLQPTVPLAAETAVGVATPIPSQIALASAIVPAAPTPVVAMPKHGMASTVATPGVAMDIPAAADAVKSEVPSRTGQDVAAVAAAVSSMNGTSMIPLLLAAEGREEGSMPKVEDGRVNGATTAVHRSYPHDKSQVLAATFSAEATPGTEPV</sequence>
<feature type="region of interest" description="Disordered" evidence="1">
    <location>
        <begin position="379"/>
        <end position="415"/>
    </location>
</feature>
<reference evidence="2" key="1">
    <citation type="submission" date="2021-01" db="EMBL/GenBank/DDBJ databases">
        <authorList>
            <person name="Corre E."/>
            <person name="Pelletier E."/>
            <person name="Niang G."/>
            <person name="Scheremetjew M."/>
            <person name="Finn R."/>
            <person name="Kale V."/>
            <person name="Holt S."/>
            <person name="Cochrane G."/>
            <person name="Meng A."/>
            <person name="Brown T."/>
            <person name="Cohen L."/>
        </authorList>
    </citation>
    <scope>NUCLEOTIDE SEQUENCE</scope>
    <source>
        <strain evidence="2">Isolate 1302-5</strain>
    </source>
</reference>
<protein>
    <submittedName>
        <fullName evidence="2">Uncharacterized protein</fullName>
    </submittedName>
</protein>
<evidence type="ECO:0000256" key="1">
    <source>
        <dbReference type="SAM" id="MobiDB-lite"/>
    </source>
</evidence>
<evidence type="ECO:0000313" key="2">
    <source>
        <dbReference type="EMBL" id="CAE2239947.1"/>
    </source>
</evidence>
<organism evidence="2">
    <name type="scientific">Odontella aurita</name>
    <dbReference type="NCBI Taxonomy" id="265563"/>
    <lineage>
        <taxon>Eukaryota</taxon>
        <taxon>Sar</taxon>
        <taxon>Stramenopiles</taxon>
        <taxon>Ochrophyta</taxon>
        <taxon>Bacillariophyta</taxon>
        <taxon>Mediophyceae</taxon>
        <taxon>Biddulphiophycidae</taxon>
        <taxon>Eupodiscales</taxon>
        <taxon>Odontellaceae</taxon>
        <taxon>Odontella</taxon>
    </lineage>
</organism>
<name>A0A7S4MSE9_9STRA</name>
<accession>A0A7S4MSE9</accession>
<dbReference type="EMBL" id="HBKQ01022699">
    <property type="protein sequence ID" value="CAE2239947.1"/>
    <property type="molecule type" value="Transcribed_RNA"/>
</dbReference>
<proteinExistence type="predicted"/>
<feature type="compositionally biased region" description="Polar residues" evidence="1">
    <location>
        <begin position="379"/>
        <end position="400"/>
    </location>
</feature>
<gene>
    <name evidence="2" type="ORF">OAUR00152_LOCUS15428</name>
</gene>